<feature type="region of interest" description="Disordered" evidence="4">
    <location>
        <begin position="76"/>
        <end position="110"/>
    </location>
</feature>
<name>A0A918Y0R8_9ACTN</name>
<dbReference type="InterPro" id="IPR013519">
    <property type="entry name" value="Int_alpha_beta-p"/>
</dbReference>
<evidence type="ECO:0000256" key="3">
    <source>
        <dbReference type="ARBA" id="ARBA00023180"/>
    </source>
</evidence>
<dbReference type="EMBL" id="BMVF01000004">
    <property type="protein sequence ID" value="GHD86966.1"/>
    <property type="molecule type" value="Genomic_DNA"/>
</dbReference>
<keyword evidence="1" id="KW-0732">Signal</keyword>
<dbReference type="InterPro" id="IPR013517">
    <property type="entry name" value="FG-GAP"/>
</dbReference>
<feature type="region of interest" description="Disordered" evidence="4">
    <location>
        <begin position="1"/>
        <end position="37"/>
    </location>
</feature>
<keyword evidence="6" id="KW-1185">Reference proteome</keyword>
<keyword evidence="3" id="KW-0325">Glycoprotein</keyword>
<reference evidence="5" key="2">
    <citation type="submission" date="2020-09" db="EMBL/GenBank/DDBJ databases">
        <authorList>
            <person name="Sun Q."/>
            <person name="Ohkuma M."/>
        </authorList>
    </citation>
    <scope>NUCLEOTIDE SEQUENCE</scope>
    <source>
        <strain evidence="5">JCM 4654</strain>
    </source>
</reference>
<evidence type="ECO:0000256" key="4">
    <source>
        <dbReference type="SAM" id="MobiDB-lite"/>
    </source>
</evidence>
<dbReference type="PROSITE" id="PS51470">
    <property type="entry name" value="FG_GAP"/>
    <property type="match status" value="1"/>
</dbReference>
<dbReference type="SUPFAM" id="SSF69318">
    <property type="entry name" value="Integrin alpha N-terminal domain"/>
    <property type="match status" value="1"/>
</dbReference>
<dbReference type="RefSeq" id="WP_308432699.1">
    <property type="nucleotide sequence ID" value="NZ_BMVF01000004.1"/>
</dbReference>
<sequence>MTVIPGSPGGPAAAEHVTLTQDSPGVPGSSAPGNHFGAATAWGDVNGDGYADLAIGAPGQDDAGRTDRGSVTVLYGPRPIFRNQPPPRHPGHRPAGHGTAPISRPVRPLR</sequence>
<comment type="caution">
    <text evidence="5">The sequence shown here is derived from an EMBL/GenBank/DDBJ whole genome shotgun (WGS) entry which is preliminary data.</text>
</comment>
<evidence type="ECO:0008006" key="7">
    <source>
        <dbReference type="Google" id="ProtNLM"/>
    </source>
</evidence>
<keyword evidence="2" id="KW-0677">Repeat</keyword>
<dbReference type="AlphaFoldDB" id="A0A918Y0R8"/>
<dbReference type="InterPro" id="IPR028994">
    <property type="entry name" value="Integrin_alpha_N"/>
</dbReference>
<dbReference type="SMART" id="SM00191">
    <property type="entry name" value="Int_alpha"/>
    <property type="match status" value="1"/>
</dbReference>
<dbReference type="Proteomes" id="UP000608955">
    <property type="component" value="Unassembled WGS sequence"/>
</dbReference>
<protein>
    <recommendedName>
        <fullName evidence="7">FG-GAP repeat protein</fullName>
    </recommendedName>
</protein>
<evidence type="ECO:0000256" key="2">
    <source>
        <dbReference type="ARBA" id="ARBA00022737"/>
    </source>
</evidence>
<accession>A0A918Y0R8</accession>
<organism evidence="5 6">
    <name type="scientific">Streptomyces naganishii JCM 4654</name>
    <dbReference type="NCBI Taxonomy" id="1306179"/>
    <lineage>
        <taxon>Bacteria</taxon>
        <taxon>Bacillati</taxon>
        <taxon>Actinomycetota</taxon>
        <taxon>Actinomycetes</taxon>
        <taxon>Kitasatosporales</taxon>
        <taxon>Streptomycetaceae</taxon>
        <taxon>Streptomyces</taxon>
    </lineage>
</organism>
<evidence type="ECO:0000313" key="6">
    <source>
        <dbReference type="Proteomes" id="UP000608955"/>
    </source>
</evidence>
<gene>
    <name evidence="5" type="ORF">GCM10010508_16890</name>
</gene>
<dbReference type="Gene3D" id="2.130.10.130">
    <property type="entry name" value="Integrin alpha, N-terminal"/>
    <property type="match status" value="1"/>
</dbReference>
<evidence type="ECO:0000256" key="1">
    <source>
        <dbReference type="ARBA" id="ARBA00022729"/>
    </source>
</evidence>
<proteinExistence type="predicted"/>
<evidence type="ECO:0000313" key="5">
    <source>
        <dbReference type="EMBL" id="GHD86966.1"/>
    </source>
</evidence>
<dbReference type="Pfam" id="PF01839">
    <property type="entry name" value="FG-GAP"/>
    <property type="match status" value="1"/>
</dbReference>
<reference evidence="5" key="1">
    <citation type="journal article" date="2014" name="Int. J. Syst. Evol. Microbiol.">
        <title>Complete genome sequence of Corynebacterium casei LMG S-19264T (=DSM 44701T), isolated from a smear-ripened cheese.</title>
        <authorList>
            <consortium name="US DOE Joint Genome Institute (JGI-PGF)"/>
            <person name="Walter F."/>
            <person name="Albersmeier A."/>
            <person name="Kalinowski J."/>
            <person name="Ruckert C."/>
        </authorList>
    </citation>
    <scope>NUCLEOTIDE SEQUENCE</scope>
    <source>
        <strain evidence="5">JCM 4654</strain>
    </source>
</reference>